<organism evidence="1 2">
    <name type="scientific">Trichinella nativa</name>
    <dbReference type="NCBI Taxonomy" id="6335"/>
    <lineage>
        <taxon>Eukaryota</taxon>
        <taxon>Metazoa</taxon>
        <taxon>Ecdysozoa</taxon>
        <taxon>Nematoda</taxon>
        <taxon>Enoplea</taxon>
        <taxon>Dorylaimia</taxon>
        <taxon>Trichinellida</taxon>
        <taxon>Trichinellidae</taxon>
        <taxon>Trichinella</taxon>
    </lineage>
</organism>
<gene>
    <name evidence="1" type="ORF">T02_9603</name>
</gene>
<dbReference type="Proteomes" id="UP000054721">
    <property type="component" value="Unassembled WGS sequence"/>
</dbReference>
<evidence type="ECO:0000313" key="2">
    <source>
        <dbReference type="Proteomes" id="UP000054721"/>
    </source>
</evidence>
<dbReference type="AlphaFoldDB" id="A0A0V1L737"/>
<comment type="caution">
    <text evidence="1">The sequence shown here is derived from an EMBL/GenBank/DDBJ whole genome shotgun (WGS) entry which is preliminary data.</text>
</comment>
<sequence length="102" mass="11403">MMMIVAMLFQSKIIYLPRNQSCITGEMNKKPLVKLEVEHKRAAVEDEKLEQATQRGRCAINGGEIMLTRKTEEAEKRRRNAIRGNAGGWSNGIGVPGSLDMT</sequence>
<name>A0A0V1L737_9BILA</name>
<protein>
    <submittedName>
        <fullName evidence="1">Uncharacterized protein</fullName>
    </submittedName>
</protein>
<accession>A0A0V1L737</accession>
<proteinExistence type="predicted"/>
<evidence type="ECO:0000313" key="1">
    <source>
        <dbReference type="EMBL" id="KRZ55371.1"/>
    </source>
</evidence>
<keyword evidence="2" id="KW-1185">Reference proteome</keyword>
<dbReference type="EMBL" id="JYDW01000116">
    <property type="protein sequence ID" value="KRZ55371.1"/>
    <property type="molecule type" value="Genomic_DNA"/>
</dbReference>
<reference evidence="1 2" key="1">
    <citation type="submission" date="2015-05" db="EMBL/GenBank/DDBJ databases">
        <title>Evolution of Trichinella species and genotypes.</title>
        <authorList>
            <person name="Korhonen P.K."/>
            <person name="Edoardo P."/>
            <person name="Giuseppe L.R."/>
            <person name="Gasser R.B."/>
        </authorList>
    </citation>
    <scope>NUCLEOTIDE SEQUENCE [LARGE SCALE GENOMIC DNA]</scope>
    <source>
        <strain evidence="1">ISS10</strain>
    </source>
</reference>